<accession>A0AAE1JFV8</accession>
<proteinExistence type="predicted"/>
<organism evidence="3 4">
    <name type="scientific">Trichoderma aggressivum f. europaeum</name>
    <dbReference type="NCBI Taxonomy" id="173218"/>
    <lineage>
        <taxon>Eukaryota</taxon>
        <taxon>Fungi</taxon>
        <taxon>Dikarya</taxon>
        <taxon>Ascomycota</taxon>
        <taxon>Pezizomycotina</taxon>
        <taxon>Sordariomycetes</taxon>
        <taxon>Hypocreomycetidae</taxon>
        <taxon>Hypocreales</taxon>
        <taxon>Hypocreaceae</taxon>
        <taxon>Trichoderma</taxon>
    </lineage>
</organism>
<dbReference type="PANTHER" id="PTHR33119:SF1">
    <property type="entry name" value="FE2OG DIOXYGENASE DOMAIN-CONTAINING PROTEIN"/>
    <property type="match status" value="1"/>
</dbReference>
<dbReference type="PANTHER" id="PTHR33119">
    <property type="entry name" value="IFI3P"/>
    <property type="match status" value="1"/>
</dbReference>
<evidence type="ECO:0000259" key="2">
    <source>
        <dbReference type="Pfam" id="PF14033"/>
    </source>
</evidence>
<feature type="compositionally biased region" description="Basic and acidic residues" evidence="1">
    <location>
        <begin position="339"/>
        <end position="349"/>
    </location>
</feature>
<evidence type="ECO:0000313" key="3">
    <source>
        <dbReference type="EMBL" id="KAK4085549.1"/>
    </source>
</evidence>
<evidence type="ECO:0000313" key="4">
    <source>
        <dbReference type="Proteomes" id="UP001273209"/>
    </source>
</evidence>
<dbReference type="Proteomes" id="UP001273209">
    <property type="component" value="Unassembled WGS sequence"/>
</dbReference>
<reference evidence="3" key="1">
    <citation type="submission" date="2023-11" db="EMBL/GenBank/DDBJ databases">
        <title>The genome sequences of three competitors of mushroom-forming fungi.</title>
        <authorList>
            <person name="Beijen E."/>
            <person name="Ohm R.A."/>
        </authorList>
    </citation>
    <scope>NUCLEOTIDE SEQUENCE</scope>
    <source>
        <strain evidence="3">CBS 100526</strain>
    </source>
</reference>
<gene>
    <name evidence="3" type="ORF">Triagg1_539</name>
</gene>
<comment type="caution">
    <text evidence="3">The sequence shown here is derived from an EMBL/GenBank/DDBJ whole genome shotgun (WGS) entry which is preliminary data.</text>
</comment>
<dbReference type="EMBL" id="JAWRVG010000001">
    <property type="protein sequence ID" value="KAK4085549.1"/>
    <property type="molecule type" value="Genomic_DNA"/>
</dbReference>
<dbReference type="Pfam" id="PF14033">
    <property type="entry name" value="DUF4246"/>
    <property type="match status" value="1"/>
</dbReference>
<sequence>MNETSSDDDPGKILKWFPGTAEQEQRFRKWIEETDEPLLFQNVSRWLWENADTIFDDLYDEDGIQDILNNMAKDFQRWANVRDTLTTDKWKKEILGLDWSNYILHADFTPSMAEWCIEELRHKADLYQKTGLIPVLDHAACVIKSDKLVPEALNHELSIGSQKLLQVISNGEISHGGFAFDLIDPSICPLMYNRSRILPDRLIDLTDCLEACGGGDTLASLWDPNNDTSCEDFDTSFQWLPCNVIMDDAGHAKINSYINNLHPIEHADMYTTIEKFITLALPALDIVYRWPKEFSHQRIGVEDIRYDCKTPNICAGGCNWLNMPLSAMEAYLKRNKTHEEREALKKEQKPVAADTKSESVTLPECDENHLLNLRLERNEEYLDKFLRVWIFEGNEMCRNMLDRHSDPIFKWFNETHPFQFPELRSTSFDKHVRLKSSDVRSSAFFLRKNKHLQFIVKLSEIHLTPENPEYAGDLWGVDGWRNEHIVSTAFFCYDSDNVTDCHIYFDTAILSGDLYTVPHPESDDLLRAFNLPPAASSQVLGRVLASPGKAVFYPNVYRHRQGSFSLADRSRPGHYKVLKLCLVDPALPIISTSNVPPQQFHWWTECKVHREGVRLAQRLPPELRKIVYDYVDMPIDGKRAEDIRRQFASKRMVAGIRTPIGGTDEVSDLNGSNNQ</sequence>
<feature type="region of interest" description="Disordered" evidence="1">
    <location>
        <begin position="339"/>
        <end position="358"/>
    </location>
</feature>
<protein>
    <recommendedName>
        <fullName evidence="2">DUF4246 domain-containing protein</fullName>
    </recommendedName>
</protein>
<dbReference type="GeneID" id="87919803"/>
<name>A0AAE1JFV8_9HYPO</name>
<dbReference type="InterPro" id="IPR049192">
    <property type="entry name" value="DUF4246_C"/>
</dbReference>
<evidence type="ECO:0000256" key="1">
    <source>
        <dbReference type="SAM" id="MobiDB-lite"/>
    </source>
</evidence>
<dbReference type="RefSeq" id="XP_062760889.1">
    <property type="nucleotide sequence ID" value="XM_062900395.1"/>
</dbReference>
<feature type="domain" description="DUF4246" evidence="2">
    <location>
        <begin position="111"/>
        <end position="605"/>
    </location>
</feature>
<keyword evidence="4" id="KW-1185">Reference proteome</keyword>
<dbReference type="AlphaFoldDB" id="A0AAE1JFV8"/>
<dbReference type="InterPro" id="IPR025340">
    <property type="entry name" value="DUF4246"/>
</dbReference>